<evidence type="ECO:0000259" key="7">
    <source>
        <dbReference type="PROSITE" id="PS51999"/>
    </source>
</evidence>
<name>A0AAD9T6Z7_9HELO</name>
<dbReference type="InterPro" id="IPR010666">
    <property type="entry name" value="Znf_GRF"/>
</dbReference>
<feature type="compositionally biased region" description="Basic residues" evidence="6">
    <location>
        <begin position="342"/>
        <end position="354"/>
    </location>
</feature>
<evidence type="ECO:0000256" key="6">
    <source>
        <dbReference type="SAM" id="MobiDB-lite"/>
    </source>
</evidence>
<evidence type="ECO:0000313" key="9">
    <source>
        <dbReference type="Proteomes" id="UP001285354"/>
    </source>
</evidence>
<feature type="region of interest" description="Disordered" evidence="6">
    <location>
        <begin position="334"/>
        <end position="354"/>
    </location>
</feature>
<organism evidence="8 9">
    <name type="scientific">Diplocarpon rosae</name>
    <dbReference type="NCBI Taxonomy" id="946125"/>
    <lineage>
        <taxon>Eukaryota</taxon>
        <taxon>Fungi</taxon>
        <taxon>Dikarya</taxon>
        <taxon>Ascomycota</taxon>
        <taxon>Pezizomycotina</taxon>
        <taxon>Leotiomycetes</taxon>
        <taxon>Helotiales</taxon>
        <taxon>Drepanopezizaceae</taxon>
        <taxon>Diplocarpon</taxon>
    </lineage>
</organism>
<proteinExistence type="predicted"/>
<evidence type="ECO:0000256" key="1">
    <source>
        <dbReference type="ARBA" id="ARBA00022723"/>
    </source>
</evidence>
<feature type="region of interest" description="Disordered" evidence="6">
    <location>
        <begin position="92"/>
        <end position="125"/>
    </location>
</feature>
<keyword evidence="1" id="KW-0479">Metal-binding</keyword>
<feature type="coiled-coil region" evidence="5">
    <location>
        <begin position="300"/>
        <end position="327"/>
    </location>
</feature>
<keyword evidence="5" id="KW-0175">Coiled coil</keyword>
<evidence type="ECO:0000313" key="8">
    <source>
        <dbReference type="EMBL" id="KAK2629465.1"/>
    </source>
</evidence>
<feature type="region of interest" description="Disordered" evidence="6">
    <location>
        <begin position="1"/>
        <end position="22"/>
    </location>
</feature>
<gene>
    <name evidence="8" type="ORF">QTJ16_000285</name>
</gene>
<keyword evidence="2 4" id="KW-0863">Zinc-finger</keyword>
<keyword evidence="3" id="KW-0862">Zinc</keyword>
<evidence type="ECO:0000256" key="3">
    <source>
        <dbReference type="ARBA" id="ARBA00022833"/>
    </source>
</evidence>
<evidence type="ECO:0000256" key="2">
    <source>
        <dbReference type="ARBA" id="ARBA00022771"/>
    </source>
</evidence>
<keyword evidence="9" id="KW-1185">Reference proteome</keyword>
<evidence type="ECO:0000256" key="4">
    <source>
        <dbReference type="PROSITE-ProRule" id="PRU01343"/>
    </source>
</evidence>
<dbReference type="Pfam" id="PF06839">
    <property type="entry name" value="Zn_ribbon_GRF"/>
    <property type="match status" value="1"/>
</dbReference>
<feature type="region of interest" description="Disordered" evidence="6">
    <location>
        <begin position="164"/>
        <end position="189"/>
    </location>
</feature>
<dbReference type="PROSITE" id="PS51999">
    <property type="entry name" value="ZF_GRF"/>
    <property type="match status" value="1"/>
</dbReference>
<dbReference type="EMBL" id="JAUBYV010000001">
    <property type="protein sequence ID" value="KAK2629465.1"/>
    <property type="molecule type" value="Genomic_DNA"/>
</dbReference>
<comment type="caution">
    <text evidence="8">The sequence shown here is derived from an EMBL/GenBank/DDBJ whole genome shotgun (WGS) entry which is preliminary data.</text>
</comment>
<feature type="domain" description="GRF-type" evidence="7">
    <location>
        <begin position="35"/>
        <end position="80"/>
    </location>
</feature>
<accession>A0AAD9T6Z7</accession>
<evidence type="ECO:0000256" key="5">
    <source>
        <dbReference type="SAM" id="Coils"/>
    </source>
</evidence>
<dbReference type="AlphaFoldDB" id="A0AAD9T6Z7"/>
<dbReference type="Proteomes" id="UP001285354">
    <property type="component" value="Unassembled WGS sequence"/>
</dbReference>
<sequence>MFTTPQKPWHRPSATNTPTRTMPLRGFFDDGIWNCNCDPRLPASNFQVKKQGANKGRWFYTCQKPKDDGGCGFFLWKEDAVGREMRVLLGNSRSEVERPATPASVPKENAPLKAEHDDDDEDFGDWSFSPEDEGYLARRRAQTGLGSPSLHTPCKAIKTTEFATPRSKRKLDEHMLPTPSTGGRTLASYDTGRKDEDIFTTPFSRLNTRIWDADERSKLLSPSATPTPARHREQIAVSESQEFQGTRMAQNYDISDEVLELLKDQHINDGTAANLKALLSKHAMKICGIAKGRDITRVSLRAKDRKIAELQQKISALEAQRELDRTVIRHFKSDMTGSIERRRARGRSRGRGSG</sequence>
<protein>
    <recommendedName>
        <fullName evidence="7">GRF-type domain-containing protein</fullName>
    </recommendedName>
</protein>
<dbReference type="GO" id="GO:0008270">
    <property type="term" value="F:zinc ion binding"/>
    <property type="evidence" value="ECO:0007669"/>
    <property type="project" value="UniProtKB-KW"/>
</dbReference>
<reference evidence="8" key="1">
    <citation type="submission" date="2023-06" db="EMBL/GenBank/DDBJ databases">
        <title>Draft genome of Marssonina rosae.</title>
        <authorList>
            <person name="Cheng Q."/>
        </authorList>
    </citation>
    <scope>NUCLEOTIDE SEQUENCE</scope>
    <source>
        <strain evidence="8">R4</strain>
    </source>
</reference>